<evidence type="ECO:0000313" key="6">
    <source>
        <dbReference type="EMBL" id="GAA2505012.1"/>
    </source>
</evidence>
<evidence type="ECO:0000313" key="7">
    <source>
        <dbReference type="Proteomes" id="UP001501358"/>
    </source>
</evidence>
<evidence type="ECO:0000256" key="2">
    <source>
        <dbReference type="ARBA" id="ARBA00022692"/>
    </source>
</evidence>
<evidence type="ECO:0000256" key="3">
    <source>
        <dbReference type="ARBA" id="ARBA00022989"/>
    </source>
</evidence>
<dbReference type="InterPro" id="IPR032808">
    <property type="entry name" value="DoxX"/>
</dbReference>
<gene>
    <name evidence="6" type="ORF">GCM10010406_47100</name>
</gene>
<dbReference type="EMBL" id="BAAATA010000037">
    <property type="protein sequence ID" value="GAA2505012.1"/>
    <property type="molecule type" value="Genomic_DNA"/>
</dbReference>
<comment type="caution">
    <text evidence="6">The sequence shown here is derived from an EMBL/GenBank/DDBJ whole genome shotgun (WGS) entry which is preliminary data.</text>
</comment>
<evidence type="ECO:0000256" key="4">
    <source>
        <dbReference type="ARBA" id="ARBA00023136"/>
    </source>
</evidence>
<feature type="transmembrane region" description="Helical" evidence="5">
    <location>
        <begin position="46"/>
        <end position="63"/>
    </location>
</feature>
<keyword evidence="4 5" id="KW-0472">Membrane</keyword>
<dbReference type="Pfam" id="PF07681">
    <property type="entry name" value="DoxX"/>
    <property type="match status" value="1"/>
</dbReference>
<accession>A0ABP5ZV81</accession>
<keyword evidence="3 5" id="KW-1133">Transmembrane helix</keyword>
<name>A0ABP5ZV81_9ACTN</name>
<organism evidence="6 7">
    <name type="scientific">Streptomyces thermolineatus</name>
    <dbReference type="NCBI Taxonomy" id="44033"/>
    <lineage>
        <taxon>Bacteria</taxon>
        <taxon>Bacillati</taxon>
        <taxon>Actinomycetota</taxon>
        <taxon>Actinomycetes</taxon>
        <taxon>Kitasatosporales</taxon>
        <taxon>Streptomycetaceae</taxon>
        <taxon>Streptomyces</taxon>
    </lineage>
</organism>
<comment type="subcellular location">
    <subcellularLocation>
        <location evidence="1">Membrane</location>
        <topology evidence="1">Multi-pass membrane protein</topology>
    </subcellularLocation>
</comment>
<sequence length="209" mass="21893">MSVGNHTSEGHGMWRAAAARYSLLPLRVFLGVTFVYAGLDKLTDPAYLAASGTGSFTGALAAVGNTAAVPALVELAQQAPRDFALAVAAGEVAVGVGTLVGLLTRIAALGGALISLTLWLTVTWQIQPYYLGNDLAYLMAWLPLILAGAPLLSLDAAIAARRRRRRDEHRVPGYGGYGNGRRGGYVGGYREEYAASADGAGRRDPYGRG</sequence>
<reference evidence="7" key="1">
    <citation type="journal article" date="2019" name="Int. J. Syst. Evol. Microbiol.">
        <title>The Global Catalogue of Microorganisms (GCM) 10K type strain sequencing project: providing services to taxonomists for standard genome sequencing and annotation.</title>
        <authorList>
            <consortium name="The Broad Institute Genomics Platform"/>
            <consortium name="The Broad Institute Genome Sequencing Center for Infectious Disease"/>
            <person name="Wu L."/>
            <person name="Ma J."/>
        </authorList>
    </citation>
    <scope>NUCLEOTIDE SEQUENCE [LARGE SCALE GENOMIC DNA]</scope>
    <source>
        <strain evidence="7">JCM 6307</strain>
    </source>
</reference>
<dbReference type="Proteomes" id="UP001501358">
    <property type="component" value="Unassembled WGS sequence"/>
</dbReference>
<keyword evidence="7" id="KW-1185">Reference proteome</keyword>
<feature type="transmembrane region" description="Helical" evidence="5">
    <location>
        <begin position="83"/>
        <end position="103"/>
    </location>
</feature>
<dbReference type="PANTHER" id="PTHR39157">
    <property type="entry name" value="INTEGRAL MEMBRANE PROTEIN-RELATED"/>
    <property type="match status" value="1"/>
</dbReference>
<feature type="transmembrane region" description="Helical" evidence="5">
    <location>
        <begin position="20"/>
        <end position="39"/>
    </location>
</feature>
<feature type="transmembrane region" description="Helical" evidence="5">
    <location>
        <begin position="138"/>
        <end position="160"/>
    </location>
</feature>
<feature type="transmembrane region" description="Helical" evidence="5">
    <location>
        <begin position="108"/>
        <end position="126"/>
    </location>
</feature>
<evidence type="ECO:0000256" key="1">
    <source>
        <dbReference type="ARBA" id="ARBA00004141"/>
    </source>
</evidence>
<proteinExistence type="predicted"/>
<dbReference type="PANTHER" id="PTHR39157:SF1">
    <property type="entry name" value="DOXX FAMILY PROTEIN"/>
    <property type="match status" value="1"/>
</dbReference>
<evidence type="ECO:0000256" key="5">
    <source>
        <dbReference type="SAM" id="Phobius"/>
    </source>
</evidence>
<protein>
    <submittedName>
        <fullName evidence="6">DoxX family membrane protein</fullName>
    </submittedName>
</protein>
<keyword evidence="2 5" id="KW-0812">Transmembrane</keyword>